<name>A0A369KAG7_HYPMA</name>
<comment type="catalytic activity">
    <reaction evidence="4">
        <text>GTP + H2O = GDP + phosphate + H(+)</text>
        <dbReference type="Rhea" id="RHEA:19669"/>
        <dbReference type="ChEBI" id="CHEBI:15377"/>
        <dbReference type="ChEBI" id="CHEBI:15378"/>
        <dbReference type="ChEBI" id="CHEBI:37565"/>
        <dbReference type="ChEBI" id="CHEBI:43474"/>
        <dbReference type="ChEBI" id="CHEBI:58189"/>
        <dbReference type="EC" id="3.6.5.2"/>
    </reaction>
</comment>
<sequence length="126" mass="14620">DITTRYLDQSREGHAFILVYSITRRYTYQDVVNHYKTVRRVKGQPNVIFALVGNKCDLEFDREVSFEEGAALAQELDCQFFETSSKTGQNVEFLIATLVQNLQLERPRTVPWFRDRQAEADDCHAA</sequence>
<protein>
    <recommendedName>
        <fullName evidence="2">small monomeric GTPase</fullName>
        <ecNumber evidence="2">3.6.5.2</ecNumber>
    </recommendedName>
</protein>
<evidence type="ECO:0000256" key="3">
    <source>
        <dbReference type="ARBA" id="ARBA00022801"/>
    </source>
</evidence>
<dbReference type="InterPro" id="IPR027417">
    <property type="entry name" value="P-loop_NTPase"/>
</dbReference>
<keyword evidence="6" id="KW-1185">Reference proteome</keyword>
<proteinExistence type="inferred from homology"/>
<keyword evidence="3" id="KW-0378">Hydrolase</keyword>
<dbReference type="Proteomes" id="UP000076154">
    <property type="component" value="Unassembled WGS sequence"/>
</dbReference>
<gene>
    <name evidence="5" type="primary">RAS1</name>
    <name evidence="5" type="ORF">Hypma_005922</name>
</gene>
<dbReference type="STRING" id="39966.A0A369KAG7"/>
<comment type="caution">
    <text evidence="5">The sequence shown here is derived from an EMBL/GenBank/DDBJ whole genome shotgun (WGS) entry which is preliminary data.</text>
</comment>
<dbReference type="SUPFAM" id="SSF52540">
    <property type="entry name" value="P-loop containing nucleoside triphosphate hydrolases"/>
    <property type="match status" value="1"/>
</dbReference>
<dbReference type="PANTHER" id="PTHR45704">
    <property type="entry name" value="RAS-LIKE FAMILY MEMBER 11"/>
    <property type="match status" value="1"/>
</dbReference>
<dbReference type="AlphaFoldDB" id="A0A369KAG7"/>
<dbReference type="PROSITE" id="PS51419">
    <property type="entry name" value="RAB"/>
    <property type="match status" value="1"/>
</dbReference>
<dbReference type="OrthoDB" id="3051117at2759"/>
<dbReference type="EMBL" id="LUEZ02000004">
    <property type="protein sequence ID" value="RDB30582.1"/>
    <property type="molecule type" value="Genomic_DNA"/>
</dbReference>
<evidence type="ECO:0000313" key="5">
    <source>
        <dbReference type="EMBL" id="RDB30582.1"/>
    </source>
</evidence>
<evidence type="ECO:0000256" key="1">
    <source>
        <dbReference type="ARBA" id="ARBA00008344"/>
    </source>
</evidence>
<reference evidence="5" key="1">
    <citation type="submission" date="2018-04" db="EMBL/GenBank/DDBJ databases">
        <title>Whole genome sequencing of Hypsizygus marmoreus.</title>
        <authorList>
            <person name="Choi I.-G."/>
            <person name="Min B."/>
            <person name="Kim J.-G."/>
            <person name="Kim S."/>
            <person name="Oh Y.-L."/>
            <person name="Kong W.-S."/>
            <person name="Park H."/>
            <person name="Jeong J."/>
            <person name="Song E.-S."/>
        </authorList>
    </citation>
    <scope>NUCLEOTIDE SEQUENCE [LARGE SCALE GENOMIC DNA]</scope>
    <source>
        <strain evidence="5">51987-8</strain>
    </source>
</reference>
<dbReference type="Pfam" id="PF00071">
    <property type="entry name" value="Ras"/>
    <property type="match status" value="1"/>
</dbReference>
<dbReference type="InterPro" id="IPR051065">
    <property type="entry name" value="Ras-related_GTPase"/>
</dbReference>
<dbReference type="GO" id="GO:0003925">
    <property type="term" value="F:G protein activity"/>
    <property type="evidence" value="ECO:0007669"/>
    <property type="project" value="UniProtKB-EC"/>
</dbReference>
<organism evidence="5 6">
    <name type="scientific">Hypsizygus marmoreus</name>
    <name type="common">White beech mushroom</name>
    <name type="synonym">Agaricus marmoreus</name>
    <dbReference type="NCBI Taxonomy" id="39966"/>
    <lineage>
        <taxon>Eukaryota</taxon>
        <taxon>Fungi</taxon>
        <taxon>Dikarya</taxon>
        <taxon>Basidiomycota</taxon>
        <taxon>Agaricomycotina</taxon>
        <taxon>Agaricomycetes</taxon>
        <taxon>Agaricomycetidae</taxon>
        <taxon>Agaricales</taxon>
        <taxon>Tricholomatineae</taxon>
        <taxon>Lyophyllaceae</taxon>
        <taxon>Hypsizygus</taxon>
    </lineage>
</organism>
<dbReference type="PROSITE" id="PS51421">
    <property type="entry name" value="RAS"/>
    <property type="match status" value="1"/>
</dbReference>
<dbReference type="SMART" id="SM00173">
    <property type="entry name" value="RAS"/>
    <property type="match status" value="1"/>
</dbReference>
<dbReference type="EC" id="3.6.5.2" evidence="2"/>
<dbReference type="Gene3D" id="3.40.50.300">
    <property type="entry name" value="P-loop containing nucleotide triphosphate hydrolases"/>
    <property type="match status" value="1"/>
</dbReference>
<dbReference type="GO" id="GO:0005525">
    <property type="term" value="F:GTP binding"/>
    <property type="evidence" value="ECO:0007669"/>
    <property type="project" value="InterPro"/>
</dbReference>
<dbReference type="InParanoid" id="A0A369KAG7"/>
<dbReference type="PRINTS" id="PR00449">
    <property type="entry name" value="RASTRNSFRMNG"/>
</dbReference>
<evidence type="ECO:0000313" key="6">
    <source>
        <dbReference type="Proteomes" id="UP000076154"/>
    </source>
</evidence>
<feature type="non-terminal residue" evidence="5">
    <location>
        <position position="1"/>
    </location>
</feature>
<comment type="similarity">
    <text evidence="1">Belongs to the small GTPase superfamily. Ras family.</text>
</comment>
<dbReference type="SMART" id="SM00175">
    <property type="entry name" value="RAB"/>
    <property type="match status" value="1"/>
</dbReference>
<evidence type="ECO:0000256" key="2">
    <source>
        <dbReference type="ARBA" id="ARBA00011984"/>
    </source>
</evidence>
<accession>A0A369KAG7</accession>
<dbReference type="InterPro" id="IPR001806">
    <property type="entry name" value="Small_GTPase"/>
</dbReference>
<evidence type="ECO:0000256" key="4">
    <source>
        <dbReference type="ARBA" id="ARBA00048098"/>
    </source>
</evidence>